<dbReference type="Proteomes" id="UP000244867">
    <property type="component" value="Unassembled WGS sequence"/>
</dbReference>
<dbReference type="PANTHER" id="PTHR37313:SF1">
    <property type="entry name" value="UPF0749 PROTEIN RV1823"/>
    <property type="match status" value="1"/>
</dbReference>
<keyword evidence="4" id="KW-1185">Reference proteome</keyword>
<comment type="similarity">
    <text evidence="1">Belongs to the UPF0749 family.</text>
</comment>
<gene>
    <name evidence="3" type="ORF">C7S10_19675</name>
</gene>
<dbReference type="Gene3D" id="3.30.70.1880">
    <property type="entry name" value="Protein of unknown function DUF881"/>
    <property type="match status" value="1"/>
</dbReference>
<comment type="caution">
    <text evidence="3">The sequence shown here is derived from an EMBL/GenBank/DDBJ whole genome shotgun (WGS) entry which is preliminary data.</text>
</comment>
<evidence type="ECO:0008006" key="5">
    <source>
        <dbReference type="Google" id="ProtNLM"/>
    </source>
</evidence>
<evidence type="ECO:0000256" key="1">
    <source>
        <dbReference type="ARBA" id="ARBA00009108"/>
    </source>
</evidence>
<organism evidence="3 4">
    <name type="scientific">Nocardioides currus</name>
    <dbReference type="NCBI Taxonomy" id="2133958"/>
    <lineage>
        <taxon>Bacteria</taxon>
        <taxon>Bacillati</taxon>
        <taxon>Actinomycetota</taxon>
        <taxon>Actinomycetes</taxon>
        <taxon>Propionibacteriales</taxon>
        <taxon>Nocardioidaceae</taxon>
        <taxon>Nocardioides</taxon>
    </lineage>
</organism>
<dbReference type="AlphaFoldDB" id="A0A2R7YSG5"/>
<name>A0A2R7YSG5_9ACTN</name>
<dbReference type="Pfam" id="PF05949">
    <property type="entry name" value="DUF881"/>
    <property type="match status" value="1"/>
</dbReference>
<keyword evidence="2" id="KW-0175">Coiled coil</keyword>
<evidence type="ECO:0000313" key="4">
    <source>
        <dbReference type="Proteomes" id="UP000244867"/>
    </source>
</evidence>
<dbReference type="GO" id="GO:0005886">
    <property type="term" value="C:plasma membrane"/>
    <property type="evidence" value="ECO:0007669"/>
    <property type="project" value="TreeGrafter"/>
</dbReference>
<evidence type="ECO:0000256" key="2">
    <source>
        <dbReference type="SAM" id="Coils"/>
    </source>
</evidence>
<dbReference type="RefSeq" id="WP_108346219.1">
    <property type="nucleotide sequence ID" value="NZ_PYXZ01000011.1"/>
</dbReference>
<dbReference type="OrthoDB" id="3218134at2"/>
<feature type="coiled-coil region" evidence="2">
    <location>
        <begin position="87"/>
        <end position="114"/>
    </location>
</feature>
<dbReference type="PANTHER" id="PTHR37313">
    <property type="entry name" value="UPF0749 PROTEIN RV1825"/>
    <property type="match status" value="1"/>
</dbReference>
<proteinExistence type="inferred from homology"/>
<sequence length="294" mass="31291">MPSHSTTSTTDAPLPHHVTTPLLTLITERSLDEDYAHVAMRRAAAGGPPPRRSRLWSTAVAVAAFGALATVVAVQTSRDADVQELGRTALIRQIESERSEVADLQKQIRTLTDARLAADELNGTLDEQSADLTTRLQRLEVRTGYVPVRGPGVRFKVASAPNAVPNDEVRDEDLALLVDGLWAAGAEAVAINDQRVVALGGIRNTSRAIHVNGRPLTPPYVIEAIGDQGTLQARLLESGPGLAFFGLVNSLGFSYVAQNVDDLRLPAASLRALRQATEMTTTIAGGPDEEGATP</sequence>
<reference evidence="3 4" key="1">
    <citation type="submission" date="2018-03" db="EMBL/GenBank/DDBJ databases">
        <authorList>
            <person name="Keele B.F."/>
        </authorList>
    </citation>
    <scope>NUCLEOTIDE SEQUENCE [LARGE SCALE GENOMIC DNA]</scope>
    <source>
        <strain evidence="3 4">IB-3</strain>
    </source>
</reference>
<evidence type="ECO:0000313" key="3">
    <source>
        <dbReference type="EMBL" id="PUA79253.1"/>
    </source>
</evidence>
<dbReference type="EMBL" id="PYXZ01000011">
    <property type="protein sequence ID" value="PUA79253.1"/>
    <property type="molecule type" value="Genomic_DNA"/>
</dbReference>
<accession>A0A2R7YSG5</accession>
<dbReference type="InterPro" id="IPR010273">
    <property type="entry name" value="DUF881"/>
</dbReference>
<protein>
    <recommendedName>
        <fullName evidence="5">DUF881 domain-containing protein</fullName>
    </recommendedName>
</protein>